<gene>
    <name evidence="9" type="ORF">EM6_2321</name>
</gene>
<dbReference type="PANTHER" id="PTHR30429:SF0">
    <property type="entry name" value="METHIONINE-BINDING LIPOPROTEIN METQ"/>
    <property type="match status" value="1"/>
</dbReference>
<dbReference type="RefSeq" id="WP_126423235.1">
    <property type="nucleotide sequence ID" value="NZ_AP018828.1"/>
</dbReference>
<evidence type="ECO:0000313" key="9">
    <source>
        <dbReference type="EMBL" id="BBF81719.1"/>
    </source>
</evidence>
<evidence type="ECO:0000256" key="6">
    <source>
        <dbReference type="PIRNR" id="PIRNR002854"/>
    </source>
</evidence>
<dbReference type="Pfam" id="PF03180">
    <property type="entry name" value="Lipoprotein_9"/>
    <property type="match status" value="1"/>
</dbReference>
<keyword evidence="2 8" id="KW-0732">Signal</keyword>
<evidence type="ECO:0000256" key="8">
    <source>
        <dbReference type="SAM" id="SignalP"/>
    </source>
</evidence>
<evidence type="ECO:0000256" key="3">
    <source>
        <dbReference type="ARBA" id="ARBA00023136"/>
    </source>
</evidence>
<dbReference type="AlphaFoldDB" id="A0A3G9GB15"/>
<protein>
    <recommendedName>
        <fullName evidence="6">Lipoprotein</fullName>
    </recommendedName>
</protein>
<dbReference type="Proteomes" id="UP000278756">
    <property type="component" value="Chromosome 2"/>
</dbReference>
<dbReference type="GO" id="GO:0016020">
    <property type="term" value="C:membrane"/>
    <property type="evidence" value="ECO:0007669"/>
    <property type="project" value="UniProtKB-SubCell"/>
</dbReference>
<evidence type="ECO:0000256" key="4">
    <source>
        <dbReference type="ARBA" id="ARBA00023139"/>
    </source>
</evidence>
<evidence type="ECO:0000256" key="1">
    <source>
        <dbReference type="ARBA" id="ARBA00004635"/>
    </source>
</evidence>
<evidence type="ECO:0000256" key="7">
    <source>
        <dbReference type="PIRSR" id="PIRSR002854-1"/>
    </source>
</evidence>
<evidence type="ECO:0000256" key="5">
    <source>
        <dbReference type="ARBA" id="ARBA00023288"/>
    </source>
</evidence>
<keyword evidence="4" id="KW-0564">Palmitate</keyword>
<evidence type="ECO:0000256" key="2">
    <source>
        <dbReference type="ARBA" id="ARBA00022729"/>
    </source>
</evidence>
<sequence>MLSRRHLILTGVAASALAACGKPATKGNVLSVAATAVPHAEILKILTPDLAAKGITLDIKVFNDYVQPNLQVDQGLIDANYFQTLPYLDSFNKERGTKLVTVVGVHVEPFGGYSRKYKTIADLPQGAVIAVPNDASNTGRALILLHKNGLITLKDPSNINATLKDIAGNPKGFVFKELESPSLPRVLPEVDLALINTNYALDAKLDPKTDALIIEGSDSPYINYLVAREDKTNDPRIKALAEALTSQKVKDFIAKTYNGAVIAAF</sequence>
<dbReference type="SUPFAM" id="SSF53850">
    <property type="entry name" value="Periplasmic binding protein-like II"/>
    <property type="match status" value="1"/>
</dbReference>
<proteinExistence type="inferred from homology"/>
<evidence type="ECO:0000313" key="10">
    <source>
        <dbReference type="Proteomes" id="UP000278756"/>
    </source>
</evidence>
<dbReference type="Gene3D" id="3.40.190.10">
    <property type="entry name" value="Periplasmic binding protein-like II"/>
    <property type="match status" value="2"/>
</dbReference>
<accession>A0A3G9GB15</accession>
<dbReference type="OrthoDB" id="9812878at2"/>
<dbReference type="PANTHER" id="PTHR30429">
    <property type="entry name" value="D-METHIONINE-BINDING LIPOPROTEIN METQ"/>
    <property type="match status" value="1"/>
</dbReference>
<dbReference type="EMBL" id="AP018828">
    <property type="protein sequence ID" value="BBF81719.1"/>
    <property type="molecule type" value="Genomic_DNA"/>
</dbReference>
<comment type="similarity">
    <text evidence="6">Belongs to the nlpA lipoprotein family.</text>
</comment>
<dbReference type="InterPro" id="IPR004872">
    <property type="entry name" value="Lipoprotein_NlpA"/>
</dbReference>
<feature type="lipid moiety-binding region" description="S-diacylglycerol cysteine" evidence="7">
    <location>
        <position position="20"/>
    </location>
</feature>
<comment type="subcellular location">
    <subcellularLocation>
        <location evidence="1">Membrane</location>
        <topology evidence="1">Lipid-anchor</topology>
    </subcellularLocation>
</comment>
<keyword evidence="3" id="KW-0472">Membrane</keyword>
<feature type="chain" id="PRO_5018306264" description="Lipoprotein" evidence="8">
    <location>
        <begin position="19"/>
        <end position="265"/>
    </location>
</feature>
<feature type="signal peptide" evidence="8">
    <location>
        <begin position="1"/>
        <end position="18"/>
    </location>
</feature>
<dbReference type="CDD" id="cd13597">
    <property type="entry name" value="PBP2_lipoprotein_Tp32"/>
    <property type="match status" value="1"/>
</dbReference>
<organism evidence="9 10">
    <name type="scientific">Asticcacaulis excentricus</name>
    <dbReference type="NCBI Taxonomy" id="78587"/>
    <lineage>
        <taxon>Bacteria</taxon>
        <taxon>Pseudomonadati</taxon>
        <taxon>Pseudomonadota</taxon>
        <taxon>Alphaproteobacteria</taxon>
        <taxon>Caulobacterales</taxon>
        <taxon>Caulobacteraceae</taxon>
        <taxon>Asticcacaulis</taxon>
    </lineage>
</organism>
<name>A0A3G9GB15_9CAUL</name>
<reference evidence="10" key="1">
    <citation type="journal article" date="2017" name="Biotechnol. Biofuels">
        <title>Evaluation of environmental bacterial communities as a factor affecting the growth of duckweed Lemna minor.</title>
        <authorList>
            <person name="Ishizawa H."/>
            <person name="Kuroda M."/>
            <person name="Morikawa M."/>
            <person name="Ike M."/>
        </authorList>
    </citation>
    <scope>NUCLEOTIDE SEQUENCE [LARGE SCALE GENOMIC DNA]</scope>
    <source>
        <strain evidence="10">M6</strain>
    </source>
</reference>
<dbReference type="PROSITE" id="PS51257">
    <property type="entry name" value="PROKAR_LIPOPROTEIN"/>
    <property type="match status" value="1"/>
</dbReference>
<keyword evidence="5 6" id="KW-0449">Lipoprotein</keyword>
<reference evidence="10" key="2">
    <citation type="journal article" date="2017" name="Plant Physiol. Biochem.">
        <title>Differential oxidative and antioxidative response of duckweed Lemna minor toward plant growth promoting/inhibiting bacteria.</title>
        <authorList>
            <person name="Ishizawa H."/>
            <person name="Kuroda M."/>
            <person name="Morikawa M."/>
            <person name="Ike M."/>
        </authorList>
    </citation>
    <scope>NUCLEOTIDE SEQUENCE [LARGE SCALE GENOMIC DNA]</scope>
    <source>
        <strain evidence="10">M6</strain>
    </source>
</reference>
<dbReference type="PIRSF" id="PIRSF002854">
    <property type="entry name" value="MetQ"/>
    <property type="match status" value="1"/>
</dbReference>